<dbReference type="SUPFAM" id="SSF53955">
    <property type="entry name" value="Lysozyme-like"/>
    <property type="match status" value="1"/>
</dbReference>
<proteinExistence type="inferred from homology"/>
<sequence>MNGRGIPGAHASSTSSDEQLGGAGRDHGYWADSFEPSTDWFSPVSPQQQTAVGLLDRESDAEITAEQPFAPISDRYPAQDHPSFPPGALEITPDDVLEALGPQADEMLATADIDVDELIRLINAETVVMPPLVLPDELGEPQAQPSPEVVEAITSWKQRFLKGAVAAVILTLTGSGGAAAAMDKSVTVEIDGKERQVNTYESTVGEVLEDEGISIGEHDALSPSPQSKVGHNDTITLDRGRLLKMTVDGEQREEWVRSVTVGQALRQLGVADDGAWVSSARSTAVPEQGMDLVVKTAKDITITDGAGEPRQLTTTAVTVDELVQEQNLQLGPEDHITPGGDQKITSGATVQIDRTGSTVINVTVPIEPPVKEIEDDSMLKGEEKVENPGTPGEKIVFTRVSTRNGEETGREAVGEKITKEPTEKVVRVGTKQPPNSAVWDKLVQCEAGGNWAINTGNGYYGGLQFDKSTWDAYGGDQYAAYPHQASREQQISVATKVRDARGGSYGAWPGCSSKLGLS</sequence>
<evidence type="ECO:0000256" key="2">
    <source>
        <dbReference type="ARBA" id="ARBA00022729"/>
    </source>
</evidence>
<accession>A0ABP6S1M0</accession>
<evidence type="ECO:0000313" key="6">
    <source>
        <dbReference type="EMBL" id="GAA3365599.1"/>
    </source>
</evidence>
<comment type="similarity">
    <text evidence="1">Belongs to the transglycosylase family. Rpf subfamily.</text>
</comment>
<dbReference type="InterPro" id="IPR010618">
    <property type="entry name" value="RPF"/>
</dbReference>
<evidence type="ECO:0000256" key="4">
    <source>
        <dbReference type="SAM" id="MobiDB-lite"/>
    </source>
</evidence>
<dbReference type="Pfam" id="PF06737">
    <property type="entry name" value="Transglycosylas"/>
    <property type="match status" value="1"/>
</dbReference>
<dbReference type="Proteomes" id="UP001500483">
    <property type="component" value="Unassembled WGS sequence"/>
</dbReference>
<evidence type="ECO:0000256" key="3">
    <source>
        <dbReference type="ARBA" id="ARBA00022801"/>
    </source>
</evidence>
<dbReference type="EMBL" id="BAAAYK010000038">
    <property type="protein sequence ID" value="GAA3365599.1"/>
    <property type="molecule type" value="Genomic_DNA"/>
</dbReference>
<protein>
    <submittedName>
        <fullName evidence="6">Resuscitation-promoting factor</fullName>
    </submittedName>
</protein>
<dbReference type="SMART" id="SM01208">
    <property type="entry name" value="G5"/>
    <property type="match status" value="1"/>
</dbReference>
<gene>
    <name evidence="6" type="ORF">GCM10020366_66140</name>
</gene>
<dbReference type="CDD" id="cd13925">
    <property type="entry name" value="RPF"/>
    <property type="match status" value="1"/>
</dbReference>
<feature type="region of interest" description="Disordered" evidence="4">
    <location>
        <begin position="1"/>
        <end position="60"/>
    </location>
</feature>
<keyword evidence="2" id="KW-0732">Signal</keyword>
<name>A0ABP6S1M0_9PSEU</name>
<evidence type="ECO:0000256" key="1">
    <source>
        <dbReference type="ARBA" id="ARBA00010830"/>
    </source>
</evidence>
<keyword evidence="3" id="KW-0378">Hydrolase</keyword>
<evidence type="ECO:0000259" key="5">
    <source>
        <dbReference type="PROSITE" id="PS51109"/>
    </source>
</evidence>
<dbReference type="InterPro" id="IPR011098">
    <property type="entry name" value="G5_dom"/>
</dbReference>
<dbReference type="PROSITE" id="PS51109">
    <property type="entry name" value="G5"/>
    <property type="match status" value="1"/>
</dbReference>
<feature type="compositionally biased region" description="Polar residues" evidence="4">
    <location>
        <begin position="35"/>
        <end position="51"/>
    </location>
</feature>
<dbReference type="Gene3D" id="2.20.230.10">
    <property type="entry name" value="Resuscitation-promoting factor rpfb"/>
    <property type="match status" value="1"/>
</dbReference>
<evidence type="ECO:0000313" key="7">
    <source>
        <dbReference type="Proteomes" id="UP001500483"/>
    </source>
</evidence>
<feature type="domain" description="G5" evidence="5">
    <location>
        <begin position="352"/>
        <end position="432"/>
    </location>
</feature>
<keyword evidence="7" id="KW-1185">Reference proteome</keyword>
<dbReference type="Pfam" id="PF07501">
    <property type="entry name" value="G5"/>
    <property type="match status" value="1"/>
</dbReference>
<dbReference type="RefSeq" id="WP_373689987.1">
    <property type="nucleotide sequence ID" value="NZ_BAAAYK010000038.1"/>
</dbReference>
<dbReference type="InterPro" id="IPR007137">
    <property type="entry name" value="DUF348"/>
</dbReference>
<organism evidence="6 7">
    <name type="scientific">Saccharopolyspora gregorii</name>
    <dbReference type="NCBI Taxonomy" id="33914"/>
    <lineage>
        <taxon>Bacteria</taxon>
        <taxon>Bacillati</taxon>
        <taxon>Actinomycetota</taxon>
        <taxon>Actinomycetes</taxon>
        <taxon>Pseudonocardiales</taxon>
        <taxon>Pseudonocardiaceae</taxon>
        <taxon>Saccharopolyspora</taxon>
    </lineage>
</organism>
<comment type="caution">
    <text evidence="6">The sequence shown here is derived from an EMBL/GenBank/DDBJ whole genome shotgun (WGS) entry which is preliminary data.</text>
</comment>
<reference evidence="7" key="1">
    <citation type="journal article" date="2019" name="Int. J. Syst. Evol. Microbiol.">
        <title>The Global Catalogue of Microorganisms (GCM) 10K type strain sequencing project: providing services to taxonomists for standard genome sequencing and annotation.</title>
        <authorList>
            <consortium name="The Broad Institute Genomics Platform"/>
            <consortium name="The Broad Institute Genome Sequencing Center for Infectious Disease"/>
            <person name="Wu L."/>
            <person name="Ma J."/>
        </authorList>
    </citation>
    <scope>NUCLEOTIDE SEQUENCE [LARGE SCALE GENOMIC DNA]</scope>
    <source>
        <strain evidence="7">JCM 9687</strain>
    </source>
</reference>
<dbReference type="Gene3D" id="1.10.530.10">
    <property type="match status" value="1"/>
</dbReference>
<dbReference type="Pfam" id="PF03990">
    <property type="entry name" value="DUF348"/>
    <property type="match status" value="3"/>
</dbReference>
<dbReference type="InterPro" id="IPR023346">
    <property type="entry name" value="Lysozyme-like_dom_sf"/>
</dbReference>